<accession>A0ABN2P2H5</accession>
<reference evidence="2 3" key="1">
    <citation type="journal article" date="2019" name="Int. J. Syst. Evol. Microbiol.">
        <title>The Global Catalogue of Microorganisms (GCM) 10K type strain sequencing project: providing services to taxonomists for standard genome sequencing and annotation.</title>
        <authorList>
            <consortium name="The Broad Institute Genomics Platform"/>
            <consortium name="The Broad Institute Genome Sequencing Center for Infectious Disease"/>
            <person name="Wu L."/>
            <person name="Ma J."/>
        </authorList>
    </citation>
    <scope>NUCLEOTIDE SEQUENCE [LARGE SCALE GENOMIC DNA]</scope>
    <source>
        <strain evidence="2 3">JCM 14046</strain>
    </source>
</reference>
<keyword evidence="1" id="KW-0812">Transmembrane</keyword>
<sequence>MRGQIRRHIYVTTAIVLGIATIVGGFGWWWPDSRDWLSSHAGTGWLVALIACVLAVETWIVSDRDVAALEDVRDGLQADLKDEREAHSNELVVKDREIADLTARLYPSERDVLQFKRVEEWLPWERGTMTWLEAAFTGDRWTDKQSDPLYRLEGHWREWFFNDPLANEAFGRLRSAVDKLTDWMAGNGSADTSDRDADPEAGKSFRYTIAQPHEREGGYPAYDAARKEARRLARIVIEERREFEKVARSRGM</sequence>
<keyword evidence="3" id="KW-1185">Reference proteome</keyword>
<evidence type="ECO:0000313" key="2">
    <source>
        <dbReference type="EMBL" id="GAA1910637.1"/>
    </source>
</evidence>
<comment type="caution">
    <text evidence="2">The sequence shown here is derived from an EMBL/GenBank/DDBJ whole genome shotgun (WGS) entry which is preliminary data.</text>
</comment>
<dbReference type="RefSeq" id="WP_344004609.1">
    <property type="nucleotide sequence ID" value="NZ_BAAAMY010000002.1"/>
</dbReference>
<organism evidence="2 3">
    <name type="scientific">Nocardioides lentus</name>
    <dbReference type="NCBI Taxonomy" id="338077"/>
    <lineage>
        <taxon>Bacteria</taxon>
        <taxon>Bacillati</taxon>
        <taxon>Actinomycetota</taxon>
        <taxon>Actinomycetes</taxon>
        <taxon>Propionibacteriales</taxon>
        <taxon>Nocardioidaceae</taxon>
        <taxon>Nocardioides</taxon>
    </lineage>
</organism>
<dbReference type="EMBL" id="BAAAMY010000002">
    <property type="protein sequence ID" value="GAA1910637.1"/>
    <property type="molecule type" value="Genomic_DNA"/>
</dbReference>
<gene>
    <name evidence="2" type="ORF">GCM10009737_10090</name>
</gene>
<keyword evidence="1" id="KW-1133">Transmembrane helix</keyword>
<name>A0ABN2P2H5_9ACTN</name>
<evidence type="ECO:0000313" key="3">
    <source>
        <dbReference type="Proteomes" id="UP001501612"/>
    </source>
</evidence>
<proteinExistence type="predicted"/>
<protein>
    <submittedName>
        <fullName evidence="2">Uncharacterized protein</fullName>
    </submittedName>
</protein>
<dbReference type="Proteomes" id="UP001501612">
    <property type="component" value="Unassembled WGS sequence"/>
</dbReference>
<feature type="transmembrane region" description="Helical" evidence="1">
    <location>
        <begin position="42"/>
        <end position="61"/>
    </location>
</feature>
<feature type="transmembrane region" description="Helical" evidence="1">
    <location>
        <begin position="9"/>
        <end position="30"/>
    </location>
</feature>
<keyword evidence="1" id="KW-0472">Membrane</keyword>
<evidence type="ECO:0000256" key="1">
    <source>
        <dbReference type="SAM" id="Phobius"/>
    </source>
</evidence>